<accession>A0A7T0PA82</accession>
<protein>
    <submittedName>
        <fullName evidence="2">Uncharacterized protein</fullName>
    </submittedName>
</protein>
<dbReference type="KEGG" id="cliz:G7Y31_02515"/>
<feature type="compositionally biased region" description="Low complexity" evidence="1">
    <location>
        <begin position="1"/>
        <end position="25"/>
    </location>
</feature>
<evidence type="ECO:0000256" key="1">
    <source>
        <dbReference type="SAM" id="MobiDB-lite"/>
    </source>
</evidence>
<dbReference type="EMBL" id="CP064954">
    <property type="protein sequence ID" value="QPK79603.1"/>
    <property type="molecule type" value="Genomic_DNA"/>
</dbReference>
<evidence type="ECO:0000313" key="3">
    <source>
        <dbReference type="Proteomes" id="UP000594681"/>
    </source>
</evidence>
<feature type="region of interest" description="Disordered" evidence="1">
    <location>
        <begin position="65"/>
        <end position="96"/>
    </location>
</feature>
<organism evidence="2 3">
    <name type="scientific">Corynebacterium lizhenjunii</name>
    <dbReference type="NCBI Taxonomy" id="2709394"/>
    <lineage>
        <taxon>Bacteria</taxon>
        <taxon>Bacillati</taxon>
        <taxon>Actinomycetota</taxon>
        <taxon>Actinomycetes</taxon>
        <taxon>Mycobacteriales</taxon>
        <taxon>Corynebacteriaceae</taxon>
        <taxon>Corynebacterium</taxon>
    </lineage>
</organism>
<keyword evidence="3" id="KW-1185">Reference proteome</keyword>
<name>A0A7T0PA82_9CORY</name>
<proteinExistence type="predicted"/>
<reference evidence="2 3" key="1">
    <citation type="submission" date="2020-11" db="EMBL/GenBank/DDBJ databases">
        <title>Corynebacterium sp. ZJ-599.</title>
        <authorList>
            <person name="Zhou J."/>
        </authorList>
    </citation>
    <scope>NUCLEOTIDE SEQUENCE [LARGE SCALE GENOMIC DNA]</scope>
    <source>
        <strain evidence="2 3">ZJ-599</strain>
    </source>
</reference>
<sequence>MGVHSTAGAGPDAAGTGPAAEAAGPGAEGAGPGADPCIATFCAGGGGSLTLPSSSGGVMTPSAGCGAGPDSGAAGAGGAGGSGAPGGVKSGNSRWLKKSTAAAIRAPMPTMATPMPTAPKIPLQLTAGSQATDVCGVDGQESGFGVGVGVASAGGHSTGWHTFGVG</sequence>
<feature type="region of interest" description="Disordered" evidence="1">
    <location>
        <begin position="1"/>
        <end position="31"/>
    </location>
</feature>
<dbReference type="AlphaFoldDB" id="A0A7T0PA82"/>
<gene>
    <name evidence="2" type="ORF">G7Y31_02515</name>
</gene>
<dbReference type="RefSeq" id="WP_196823605.1">
    <property type="nucleotide sequence ID" value="NZ_CP064954.1"/>
</dbReference>
<dbReference type="Proteomes" id="UP000594681">
    <property type="component" value="Chromosome"/>
</dbReference>
<evidence type="ECO:0000313" key="2">
    <source>
        <dbReference type="EMBL" id="QPK79603.1"/>
    </source>
</evidence>
<feature type="compositionally biased region" description="Gly residues" evidence="1">
    <location>
        <begin position="65"/>
        <end position="89"/>
    </location>
</feature>